<comment type="similarity">
    <text evidence="2">Belongs to the pterin-4-alpha-carbinolamine dehydratase family.</text>
</comment>
<evidence type="ECO:0000256" key="2">
    <source>
        <dbReference type="ARBA" id="ARBA00006472"/>
    </source>
</evidence>
<evidence type="ECO:0000256" key="1">
    <source>
        <dbReference type="ARBA" id="ARBA00001554"/>
    </source>
</evidence>
<keyword evidence="4" id="KW-0456">Lyase</keyword>
<dbReference type="PANTHER" id="PTHR12599:SF0">
    <property type="entry name" value="PTERIN-4-ALPHA-CARBINOLAMINE DEHYDRATASE"/>
    <property type="match status" value="1"/>
</dbReference>
<protein>
    <recommendedName>
        <fullName evidence="3">4a-hydroxytetrahydrobiopterin dehydratase</fullName>
        <ecNumber evidence="3">4.2.1.96</ecNumber>
    </recommendedName>
    <alternativeName>
        <fullName evidence="5">4-alpha-hydroxy-tetrahydropterin dehydratase</fullName>
    </alternativeName>
</protein>
<evidence type="ECO:0000256" key="3">
    <source>
        <dbReference type="ARBA" id="ARBA00013252"/>
    </source>
</evidence>
<gene>
    <name evidence="6" type="ORF">RB653_004387</name>
</gene>
<evidence type="ECO:0000256" key="4">
    <source>
        <dbReference type="ARBA" id="ARBA00023239"/>
    </source>
</evidence>
<dbReference type="EC" id="4.2.1.96" evidence="3"/>
<keyword evidence="7" id="KW-1185">Reference proteome</keyword>
<evidence type="ECO:0000256" key="5">
    <source>
        <dbReference type="ARBA" id="ARBA00030497"/>
    </source>
</evidence>
<sequence length="144" mass="16410">MKVLTSLKLKNNKILSVYLPNHRCTKSNSSFINKSGLYVENNNIKIRNNAFCSFSTSNNSEKVDLSKKICQPCEGGVPPLDKSSKLSLLECVHKDWKLTSDNKKISRNWRIPFSKSVEYLNNISKIADEEGHHPDISIGLYIFY</sequence>
<dbReference type="GO" id="GO:0008124">
    <property type="term" value="F:4-alpha-hydroxytetrahydrobiopterin dehydratase activity"/>
    <property type="evidence" value="ECO:0007669"/>
    <property type="project" value="UniProtKB-EC"/>
</dbReference>
<accession>A0AAN7YXZ9</accession>
<dbReference type="Proteomes" id="UP001344447">
    <property type="component" value="Unassembled WGS sequence"/>
</dbReference>
<organism evidence="6 7">
    <name type="scientific">Dictyostelium firmibasis</name>
    <dbReference type="NCBI Taxonomy" id="79012"/>
    <lineage>
        <taxon>Eukaryota</taxon>
        <taxon>Amoebozoa</taxon>
        <taxon>Evosea</taxon>
        <taxon>Eumycetozoa</taxon>
        <taxon>Dictyostelia</taxon>
        <taxon>Dictyosteliales</taxon>
        <taxon>Dictyosteliaceae</taxon>
        <taxon>Dictyostelium</taxon>
    </lineage>
</organism>
<dbReference type="PANTHER" id="PTHR12599">
    <property type="entry name" value="PTERIN-4-ALPHA-CARBINOLAMINE DEHYDRATASE"/>
    <property type="match status" value="1"/>
</dbReference>
<dbReference type="AlphaFoldDB" id="A0AAN7YXZ9"/>
<evidence type="ECO:0000313" key="7">
    <source>
        <dbReference type="Proteomes" id="UP001344447"/>
    </source>
</evidence>
<name>A0AAN7YXZ9_9MYCE</name>
<dbReference type="EMBL" id="JAVFKY010000001">
    <property type="protein sequence ID" value="KAK5582801.1"/>
    <property type="molecule type" value="Genomic_DNA"/>
</dbReference>
<comment type="catalytic activity">
    <reaction evidence="1">
        <text>(4aS,6R)-4a-hydroxy-L-erythro-5,6,7,8-tetrahydrobiopterin = (6R)-L-erythro-6,7-dihydrobiopterin + H2O</text>
        <dbReference type="Rhea" id="RHEA:11920"/>
        <dbReference type="ChEBI" id="CHEBI:15377"/>
        <dbReference type="ChEBI" id="CHEBI:15642"/>
        <dbReference type="ChEBI" id="CHEBI:43120"/>
        <dbReference type="EC" id="4.2.1.96"/>
    </reaction>
</comment>
<evidence type="ECO:0000313" key="6">
    <source>
        <dbReference type="EMBL" id="KAK5582801.1"/>
    </source>
</evidence>
<dbReference type="GO" id="GO:0006729">
    <property type="term" value="P:tetrahydrobiopterin biosynthetic process"/>
    <property type="evidence" value="ECO:0007669"/>
    <property type="project" value="InterPro"/>
</dbReference>
<dbReference type="InterPro" id="IPR036428">
    <property type="entry name" value="PCD_sf"/>
</dbReference>
<proteinExistence type="inferred from homology"/>
<dbReference type="Gene3D" id="3.30.1360.20">
    <property type="entry name" value="Transcriptional coactivator/pterin dehydratase"/>
    <property type="match status" value="1"/>
</dbReference>
<reference evidence="6 7" key="1">
    <citation type="submission" date="2023-11" db="EMBL/GenBank/DDBJ databases">
        <title>Dfirmibasis_genome.</title>
        <authorList>
            <person name="Edelbroek B."/>
            <person name="Kjellin J."/>
            <person name="Jerlstrom-Hultqvist J."/>
            <person name="Soderbom F."/>
        </authorList>
    </citation>
    <scope>NUCLEOTIDE SEQUENCE [LARGE SCALE GENOMIC DNA]</scope>
    <source>
        <strain evidence="6 7">TNS-C-14</strain>
    </source>
</reference>
<comment type="caution">
    <text evidence="6">The sequence shown here is derived from an EMBL/GenBank/DDBJ whole genome shotgun (WGS) entry which is preliminary data.</text>
</comment>
<dbReference type="InterPro" id="IPR001533">
    <property type="entry name" value="Pterin_deHydtase"/>
</dbReference>
<dbReference type="SUPFAM" id="SSF55248">
    <property type="entry name" value="PCD-like"/>
    <property type="match status" value="1"/>
</dbReference>
<dbReference type="Pfam" id="PF01329">
    <property type="entry name" value="Pterin_4a"/>
    <property type="match status" value="1"/>
</dbReference>